<keyword evidence="3" id="KW-1185">Reference proteome</keyword>
<dbReference type="Proteomes" id="UP000652761">
    <property type="component" value="Unassembled WGS sequence"/>
</dbReference>
<feature type="compositionally biased region" description="Basic and acidic residues" evidence="1">
    <location>
        <begin position="78"/>
        <end position="93"/>
    </location>
</feature>
<accession>A0A843TTR4</accession>
<proteinExistence type="predicted"/>
<name>A0A843TTR4_COLES</name>
<organism evidence="2 3">
    <name type="scientific">Colocasia esculenta</name>
    <name type="common">Wild taro</name>
    <name type="synonym">Arum esculentum</name>
    <dbReference type="NCBI Taxonomy" id="4460"/>
    <lineage>
        <taxon>Eukaryota</taxon>
        <taxon>Viridiplantae</taxon>
        <taxon>Streptophyta</taxon>
        <taxon>Embryophyta</taxon>
        <taxon>Tracheophyta</taxon>
        <taxon>Spermatophyta</taxon>
        <taxon>Magnoliopsida</taxon>
        <taxon>Liliopsida</taxon>
        <taxon>Araceae</taxon>
        <taxon>Aroideae</taxon>
        <taxon>Colocasieae</taxon>
        <taxon>Colocasia</taxon>
    </lineage>
</organism>
<feature type="region of interest" description="Disordered" evidence="1">
    <location>
        <begin position="1"/>
        <end position="93"/>
    </location>
</feature>
<evidence type="ECO:0000313" key="3">
    <source>
        <dbReference type="Proteomes" id="UP000652761"/>
    </source>
</evidence>
<sequence>MTQAPTSQISTRSGRNNQVSPRETLSNHVRRNGSPQAWPPQTPPKSRAHKQNHPGPRTRHEMAPWSKLQNQQSGAYTRHPERTRRVEATEHGP</sequence>
<evidence type="ECO:0000256" key="1">
    <source>
        <dbReference type="SAM" id="MobiDB-lite"/>
    </source>
</evidence>
<protein>
    <submittedName>
        <fullName evidence="2">Uncharacterized protein</fullName>
    </submittedName>
</protein>
<dbReference type="AlphaFoldDB" id="A0A843TTR4"/>
<reference evidence="2" key="1">
    <citation type="submission" date="2017-07" db="EMBL/GenBank/DDBJ databases">
        <title>Taro Niue Genome Assembly and Annotation.</title>
        <authorList>
            <person name="Atibalentja N."/>
            <person name="Keating K."/>
            <person name="Fields C.J."/>
        </authorList>
    </citation>
    <scope>NUCLEOTIDE SEQUENCE</scope>
    <source>
        <strain evidence="2">Niue_2</strain>
        <tissue evidence="2">Leaf</tissue>
    </source>
</reference>
<comment type="caution">
    <text evidence="2">The sequence shown here is derived from an EMBL/GenBank/DDBJ whole genome shotgun (WGS) entry which is preliminary data.</text>
</comment>
<evidence type="ECO:0000313" key="2">
    <source>
        <dbReference type="EMBL" id="MQL74948.1"/>
    </source>
</evidence>
<gene>
    <name evidence="2" type="ORF">Taro_007314</name>
</gene>
<feature type="compositionally biased region" description="Polar residues" evidence="1">
    <location>
        <begin position="1"/>
        <end position="27"/>
    </location>
</feature>
<dbReference type="EMBL" id="NMUH01000228">
    <property type="protein sequence ID" value="MQL74948.1"/>
    <property type="molecule type" value="Genomic_DNA"/>
</dbReference>